<dbReference type="NCBIfam" id="TIGR02937">
    <property type="entry name" value="sigma70-ECF"/>
    <property type="match status" value="1"/>
</dbReference>
<dbReference type="EMBL" id="CP048222">
    <property type="protein sequence ID" value="QHT69233.1"/>
    <property type="molecule type" value="Genomic_DNA"/>
</dbReference>
<dbReference type="KEGG" id="rhoz:GXP67_22640"/>
<dbReference type="InterPro" id="IPR036388">
    <property type="entry name" value="WH-like_DNA-bd_sf"/>
</dbReference>
<feature type="domain" description="RNA polymerase sigma factor 70 region 4 type 2" evidence="1">
    <location>
        <begin position="106"/>
        <end position="155"/>
    </location>
</feature>
<dbReference type="InterPro" id="IPR013324">
    <property type="entry name" value="RNA_pol_sigma_r3/r4-like"/>
</dbReference>
<dbReference type="Gene3D" id="1.10.10.10">
    <property type="entry name" value="Winged helix-like DNA-binding domain superfamily/Winged helix DNA-binding domain"/>
    <property type="match status" value="1"/>
</dbReference>
<evidence type="ECO:0000313" key="2">
    <source>
        <dbReference type="EMBL" id="QHT69233.1"/>
    </source>
</evidence>
<protein>
    <submittedName>
        <fullName evidence="2">Sigma-70 family RNA polymerase sigma factor</fullName>
    </submittedName>
</protein>
<dbReference type="Gene3D" id="1.10.1740.10">
    <property type="match status" value="1"/>
</dbReference>
<dbReference type="SUPFAM" id="SSF54427">
    <property type="entry name" value="NTF2-like"/>
    <property type="match status" value="1"/>
</dbReference>
<dbReference type="Proteomes" id="UP000480178">
    <property type="component" value="Chromosome"/>
</dbReference>
<proteinExistence type="predicted"/>
<dbReference type="AlphaFoldDB" id="A0A6C0GNN3"/>
<evidence type="ECO:0000259" key="1">
    <source>
        <dbReference type="Pfam" id="PF08281"/>
    </source>
</evidence>
<dbReference type="CDD" id="cd06171">
    <property type="entry name" value="Sigma70_r4"/>
    <property type="match status" value="1"/>
</dbReference>
<dbReference type="InterPro" id="IPR013325">
    <property type="entry name" value="RNA_pol_sigma_r2"/>
</dbReference>
<dbReference type="PANTHER" id="PTHR30173">
    <property type="entry name" value="SIGMA 19 FACTOR"/>
    <property type="match status" value="1"/>
</dbReference>
<evidence type="ECO:0000313" key="3">
    <source>
        <dbReference type="Proteomes" id="UP000480178"/>
    </source>
</evidence>
<keyword evidence="3" id="KW-1185">Reference proteome</keyword>
<dbReference type="SUPFAM" id="SSF88659">
    <property type="entry name" value="Sigma3 and sigma4 domains of RNA polymerase sigma factors"/>
    <property type="match status" value="1"/>
</dbReference>
<organism evidence="2 3">
    <name type="scientific">Rhodocytophaga rosea</name>
    <dbReference type="NCBI Taxonomy" id="2704465"/>
    <lineage>
        <taxon>Bacteria</taxon>
        <taxon>Pseudomonadati</taxon>
        <taxon>Bacteroidota</taxon>
        <taxon>Cytophagia</taxon>
        <taxon>Cytophagales</taxon>
        <taxon>Rhodocytophagaceae</taxon>
        <taxon>Rhodocytophaga</taxon>
    </lineage>
</organism>
<name>A0A6C0GNN3_9BACT</name>
<dbReference type="SUPFAM" id="SSF88946">
    <property type="entry name" value="Sigma2 domain of RNA polymerase sigma factors"/>
    <property type="match status" value="1"/>
</dbReference>
<gene>
    <name evidence="2" type="ORF">GXP67_22640</name>
</gene>
<sequence length="294" mass="33684">MTPDSGYIIDEKYTDVLFPYAYNILGAVEDARDTVQEVLTKHLSATKEHITDEKNYLIRSVINFAINLKTRRKKTRRKDDIWLPEPVASDDTADKNLHLNEILSYSLLALMERLNARERAVFILRESFDYSHLEIAGILSITEEHLRKLLSRAKASIQKPLPRHNRPPDAHERDVLERFLGAIRRRDIQQLESIMAADIQFYADGGGKIPLAAKECAGASQVAALQMVIYQKYLLSARLEYITVNHQPALLSYVRDRLTSCQVFNLHPELGTLQQIHVVLDPDKLKLLSKQFKP</sequence>
<dbReference type="InterPro" id="IPR032710">
    <property type="entry name" value="NTF2-like_dom_sf"/>
</dbReference>
<dbReference type="GO" id="GO:0016987">
    <property type="term" value="F:sigma factor activity"/>
    <property type="evidence" value="ECO:0007669"/>
    <property type="project" value="InterPro"/>
</dbReference>
<dbReference type="GO" id="GO:0003677">
    <property type="term" value="F:DNA binding"/>
    <property type="evidence" value="ECO:0007669"/>
    <property type="project" value="InterPro"/>
</dbReference>
<dbReference type="InterPro" id="IPR052704">
    <property type="entry name" value="ECF_Sigma-70_Domain"/>
</dbReference>
<dbReference type="PANTHER" id="PTHR30173:SF36">
    <property type="entry name" value="ECF RNA POLYMERASE SIGMA FACTOR SIGJ"/>
    <property type="match status" value="1"/>
</dbReference>
<dbReference type="RefSeq" id="WP_162445222.1">
    <property type="nucleotide sequence ID" value="NZ_CP048222.1"/>
</dbReference>
<reference evidence="2 3" key="1">
    <citation type="submission" date="2020-01" db="EMBL/GenBank/DDBJ databases">
        <authorList>
            <person name="Kim M.K."/>
        </authorList>
    </citation>
    <scope>NUCLEOTIDE SEQUENCE [LARGE SCALE GENOMIC DNA]</scope>
    <source>
        <strain evidence="2 3">172606-1</strain>
    </source>
</reference>
<dbReference type="InterPro" id="IPR014284">
    <property type="entry name" value="RNA_pol_sigma-70_dom"/>
</dbReference>
<dbReference type="GO" id="GO:0006352">
    <property type="term" value="P:DNA-templated transcription initiation"/>
    <property type="evidence" value="ECO:0007669"/>
    <property type="project" value="InterPro"/>
</dbReference>
<dbReference type="InterPro" id="IPR013249">
    <property type="entry name" value="RNA_pol_sigma70_r4_t2"/>
</dbReference>
<accession>A0A6C0GNN3</accession>
<dbReference type="Pfam" id="PF08281">
    <property type="entry name" value="Sigma70_r4_2"/>
    <property type="match status" value="1"/>
</dbReference>